<accession>A0ABQ0C6I2</accession>
<dbReference type="SUPFAM" id="SSF53335">
    <property type="entry name" value="S-adenosyl-L-methionine-dependent methyltransferases"/>
    <property type="match status" value="1"/>
</dbReference>
<organism evidence="1 2">
    <name type="scientific">Candidatus Magnetaquiglobus chichijimensis</name>
    <dbReference type="NCBI Taxonomy" id="3141448"/>
    <lineage>
        <taxon>Bacteria</taxon>
        <taxon>Pseudomonadati</taxon>
        <taxon>Pseudomonadota</taxon>
        <taxon>Magnetococcia</taxon>
        <taxon>Magnetococcales</taxon>
        <taxon>Candidatus Magnetaquicoccaceae</taxon>
        <taxon>Candidatus Magnetaquiglobus</taxon>
    </lineage>
</organism>
<dbReference type="Proteomes" id="UP001628193">
    <property type="component" value="Unassembled WGS sequence"/>
</dbReference>
<gene>
    <name evidence="1" type="ORF">SIID45300_00808</name>
</gene>
<name>A0ABQ0C6I2_9PROT</name>
<dbReference type="RefSeq" id="WP_420904207.1">
    <property type="nucleotide sequence ID" value="NZ_BAAFGK010000002.1"/>
</dbReference>
<reference evidence="1 2" key="1">
    <citation type="submission" date="2024-09" db="EMBL/GenBank/DDBJ databases">
        <title>Draft genome sequence of Candidatus Magnetaquicoccaceae bacterium FCR-1.</title>
        <authorList>
            <person name="Shimoshige H."/>
            <person name="Shimamura S."/>
            <person name="Taoka A."/>
            <person name="Kobayashi H."/>
            <person name="Maekawa T."/>
        </authorList>
    </citation>
    <scope>NUCLEOTIDE SEQUENCE [LARGE SCALE GENOMIC DNA]</scope>
    <source>
        <strain evidence="1 2">FCR-1</strain>
    </source>
</reference>
<dbReference type="InterPro" id="IPR029063">
    <property type="entry name" value="SAM-dependent_MTases_sf"/>
</dbReference>
<sequence length="213" mass="24276">MHKLRIDQAVIADLVSEGARVLDLGCGDGLLLEHLIRRKHAQGFGVEISHEGVHACIARGLPVYQGDIDQGLNDHHDDSFDYVILSHTLQAVHRPEYVLKEMLRVGKKIIVSFPNFGYWRVRLGLLLAGRMPRTRMLPYRWHNTPYIHLCTILDFEDLCAELDINILKRLPLASGKHPVRRTIQNPLSQWMLPGATANWLAPVAVYLLERNSR</sequence>
<keyword evidence="2" id="KW-1185">Reference proteome</keyword>
<dbReference type="PANTHER" id="PTHR43861">
    <property type="entry name" value="TRANS-ACONITATE 2-METHYLTRANSFERASE-RELATED"/>
    <property type="match status" value="1"/>
</dbReference>
<dbReference type="Gene3D" id="3.40.50.150">
    <property type="entry name" value="Vaccinia Virus protein VP39"/>
    <property type="match status" value="1"/>
</dbReference>
<protein>
    <recommendedName>
        <fullName evidence="3">Methionine biosynthesis protein MetW</fullName>
    </recommendedName>
</protein>
<dbReference type="NCBIfam" id="TIGR02081">
    <property type="entry name" value="metW"/>
    <property type="match status" value="1"/>
</dbReference>
<proteinExistence type="predicted"/>
<dbReference type="Pfam" id="PF07021">
    <property type="entry name" value="MetW"/>
    <property type="match status" value="1"/>
</dbReference>
<evidence type="ECO:0008006" key="3">
    <source>
        <dbReference type="Google" id="ProtNLM"/>
    </source>
</evidence>
<evidence type="ECO:0000313" key="1">
    <source>
        <dbReference type="EMBL" id="GAB0056500.1"/>
    </source>
</evidence>
<dbReference type="InterPro" id="IPR010743">
    <property type="entry name" value="Methionine_synth_MetW"/>
</dbReference>
<evidence type="ECO:0000313" key="2">
    <source>
        <dbReference type="Proteomes" id="UP001628193"/>
    </source>
</evidence>
<dbReference type="EMBL" id="BAAFGK010000002">
    <property type="protein sequence ID" value="GAB0056500.1"/>
    <property type="molecule type" value="Genomic_DNA"/>
</dbReference>
<comment type="caution">
    <text evidence="1">The sequence shown here is derived from an EMBL/GenBank/DDBJ whole genome shotgun (WGS) entry which is preliminary data.</text>
</comment>
<dbReference type="CDD" id="cd02440">
    <property type="entry name" value="AdoMet_MTases"/>
    <property type="match status" value="1"/>
</dbReference>